<dbReference type="AlphaFoldDB" id="A0A8S3WK85"/>
<gene>
    <name evidence="1" type="ORF">PAPOLLO_LOCUS6852</name>
</gene>
<dbReference type="EMBL" id="CAJQZP010000463">
    <property type="protein sequence ID" value="CAG4962777.1"/>
    <property type="molecule type" value="Genomic_DNA"/>
</dbReference>
<evidence type="ECO:0000313" key="1">
    <source>
        <dbReference type="EMBL" id="CAG4962777.1"/>
    </source>
</evidence>
<evidence type="ECO:0000313" key="2">
    <source>
        <dbReference type="Proteomes" id="UP000691718"/>
    </source>
</evidence>
<name>A0A8S3WK85_PARAO</name>
<protein>
    <submittedName>
        <fullName evidence="1">(apollo) hypothetical protein</fullName>
    </submittedName>
</protein>
<keyword evidence="2" id="KW-1185">Reference proteome</keyword>
<proteinExistence type="predicted"/>
<sequence>MNKGSKKRSRVSYEQREKMFEFMVAHPDFARNRVAGAEVLKLKLPKSTVLSSRLVEGLDLHPYLPWRNL</sequence>
<reference evidence="1" key="1">
    <citation type="submission" date="2021-04" db="EMBL/GenBank/DDBJ databases">
        <authorList>
            <person name="Tunstrom K."/>
        </authorList>
    </citation>
    <scope>NUCLEOTIDE SEQUENCE</scope>
</reference>
<comment type="caution">
    <text evidence="1">The sequence shown here is derived from an EMBL/GenBank/DDBJ whole genome shotgun (WGS) entry which is preliminary data.</text>
</comment>
<dbReference type="Proteomes" id="UP000691718">
    <property type="component" value="Unassembled WGS sequence"/>
</dbReference>
<organism evidence="1 2">
    <name type="scientific">Parnassius apollo</name>
    <name type="common">Apollo butterfly</name>
    <name type="synonym">Papilio apollo</name>
    <dbReference type="NCBI Taxonomy" id="110799"/>
    <lineage>
        <taxon>Eukaryota</taxon>
        <taxon>Metazoa</taxon>
        <taxon>Ecdysozoa</taxon>
        <taxon>Arthropoda</taxon>
        <taxon>Hexapoda</taxon>
        <taxon>Insecta</taxon>
        <taxon>Pterygota</taxon>
        <taxon>Neoptera</taxon>
        <taxon>Endopterygota</taxon>
        <taxon>Lepidoptera</taxon>
        <taxon>Glossata</taxon>
        <taxon>Ditrysia</taxon>
        <taxon>Papilionoidea</taxon>
        <taxon>Papilionidae</taxon>
        <taxon>Parnassiinae</taxon>
        <taxon>Parnassini</taxon>
        <taxon>Parnassius</taxon>
        <taxon>Parnassius</taxon>
    </lineage>
</organism>
<accession>A0A8S3WK85</accession>